<sequence>MASKMMSKIILLLTLLVGLVLASNTNDTTDTTEFFELTARDDGIDLDVFRDKSVRPKNAKPPGFDSYLWSSIATFTDDLTDGKLVQIADDAHKLMRDHWKAEKIDITKQPTVMTALKVGRSVYLASSTKGNPPVVYQRRRGQDGKGDIKKGVPDDLANALTACLNNRGNKEPQHQNEAQCGEVMAIFAWYKKNPGKTIADQSPVIVAWEYKVDPQSNKVTANGIKPPCNSKNYWGCQSLLPKLSIREVKEGTNGESYSKPTELRQQELLGKCGLTCTGTADSRGTTRDEIMKHVDDLCDRMSKDKRGKRFKGLSQEYKNNGGSTVNDVKIYLEEGQSQGIASKDECKKNFQKTIDECDTNTRTQKKGGRIGDGRLVYSWSTHEEEPKVKCQEHDKDNYSHQTRDTFIESIKSYCKDGLKLKPQDQQGENPDQPTVMSTVNLLVRYPESQAGCHTGKDHEVSAEDCERSFLIVVDECDTDTRQEKWGGSRIFDTDDGCFDYSVTGWKGEYVGPALPPPRH</sequence>
<keyword evidence="1" id="KW-0732">Signal</keyword>
<name>A0A2J5HZF0_9EURO</name>
<evidence type="ECO:0000313" key="2">
    <source>
        <dbReference type="EMBL" id="PLN82874.1"/>
    </source>
</evidence>
<dbReference type="Proteomes" id="UP000235023">
    <property type="component" value="Unassembled WGS sequence"/>
</dbReference>
<accession>A0A2J5HZF0</accession>
<reference evidence="3" key="1">
    <citation type="submission" date="2017-12" db="EMBL/GenBank/DDBJ databases">
        <authorList>
            <consortium name="DOE Joint Genome Institute"/>
            <person name="Mondo S.J."/>
            <person name="Kjaerbolling I."/>
            <person name="Vesth T.C."/>
            <person name="Frisvad J.C."/>
            <person name="Nybo J.L."/>
            <person name="Theobald S."/>
            <person name="Kuo A."/>
            <person name="Bowyer P."/>
            <person name="Matsuda Y."/>
            <person name="Lyhne E.K."/>
            <person name="Kogle M.E."/>
            <person name="Clum A."/>
            <person name="Lipzen A."/>
            <person name="Salamov A."/>
            <person name="Ngan C.Y."/>
            <person name="Daum C."/>
            <person name="Chiniquy J."/>
            <person name="Barry K."/>
            <person name="LaButti K."/>
            <person name="Haridas S."/>
            <person name="Simmons B.A."/>
            <person name="Magnuson J.K."/>
            <person name="Mortensen U.H."/>
            <person name="Larsen T.O."/>
            <person name="Grigoriev I.V."/>
            <person name="Baker S.E."/>
            <person name="Andersen M.R."/>
            <person name="Nordberg H.P."/>
            <person name="Cantor M.N."/>
            <person name="Hua S.X."/>
        </authorList>
    </citation>
    <scope>NUCLEOTIDE SEQUENCE [LARGE SCALE GENOMIC DNA]</scope>
    <source>
        <strain evidence="3">IBT 19404</strain>
    </source>
</reference>
<keyword evidence="3" id="KW-1185">Reference proteome</keyword>
<dbReference type="EMBL" id="KZ559523">
    <property type="protein sequence ID" value="PLN82874.1"/>
    <property type="molecule type" value="Genomic_DNA"/>
</dbReference>
<dbReference type="AlphaFoldDB" id="A0A2J5HZF0"/>
<dbReference type="OrthoDB" id="3780330at2759"/>
<evidence type="ECO:0000256" key="1">
    <source>
        <dbReference type="SAM" id="SignalP"/>
    </source>
</evidence>
<organism evidence="2 3">
    <name type="scientific">Aspergillus taichungensis</name>
    <dbReference type="NCBI Taxonomy" id="482145"/>
    <lineage>
        <taxon>Eukaryota</taxon>
        <taxon>Fungi</taxon>
        <taxon>Dikarya</taxon>
        <taxon>Ascomycota</taxon>
        <taxon>Pezizomycotina</taxon>
        <taxon>Eurotiomycetes</taxon>
        <taxon>Eurotiomycetidae</taxon>
        <taxon>Eurotiales</taxon>
        <taxon>Aspergillaceae</taxon>
        <taxon>Aspergillus</taxon>
        <taxon>Aspergillus subgen. Circumdati</taxon>
    </lineage>
</organism>
<evidence type="ECO:0000313" key="3">
    <source>
        <dbReference type="Proteomes" id="UP000235023"/>
    </source>
</evidence>
<feature type="signal peptide" evidence="1">
    <location>
        <begin position="1"/>
        <end position="22"/>
    </location>
</feature>
<proteinExistence type="predicted"/>
<feature type="chain" id="PRO_5014349686" evidence="1">
    <location>
        <begin position="23"/>
        <end position="519"/>
    </location>
</feature>
<gene>
    <name evidence="2" type="ORF">BDW42DRAFT_72872</name>
</gene>
<protein>
    <submittedName>
        <fullName evidence="2">Uncharacterized protein</fullName>
    </submittedName>
</protein>